<dbReference type="PROSITE" id="PS51186">
    <property type="entry name" value="GNAT"/>
    <property type="match status" value="1"/>
</dbReference>
<evidence type="ECO:0000313" key="3">
    <source>
        <dbReference type="Proteomes" id="UP000266693"/>
    </source>
</evidence>
<dbReference type="Pfam" id="PF13302">
    <property type="entry name" value="Acetyltransf_3"/>
    <property type="match status" value="1"/>
</dbReference>
<reference evidence="2 3" key="1">
    <citation type="submission" date="2018-08" db="EMBL/GenBank/DDBJ databases">
        <title>The multiple taxonomic identification of Sphingomonas gilva.</title>
        <authorList>
            <person name="Zhu D."/>
            <person name="Zheng S."/>
        </authorList>
    </citation>
    <scope>NUCLEOTIDE SEQUENCE [LARGE SCALE GENOMIC DNA]</scope>
    <source>
        <strain evidence="2 3">ZDH117</strain>
    </source>
</reference>
<dbReference type="AlphaFoldDB" id="A0A396RS78"/>
<dbReference type="OrthoDB" id="5295305at2"/>
<dbReference type="InterPro" id="IPR016181">
    <property type="entry name" value="Acyl_CoA_acyltransferase"/>
</dbReference>
<dbReference type="Gene3D" id="3.40.630.30">
    <property type="match status" value="1"/>
</dbReference>
<dbReference type="EMBL" id="QWLV01000009">
    <property type="protein sequence ID" value="RHW16441.1"/>
    <property type="molecule type" value="Genomic_DNA"/>
</dbReference>
<protein>
    <submittedName>
        <fullName evidence="2">N-acetyltransferase</fullName>
    </submittedName>
</protein>
<organism evidence="2 3">
    <name type="scientific">Sphingomonas gilva</name>
    <dbReference type="NCBI Taxonomy" id="2305907"/>
    <lineage>
        <taxon>Bacteria</taxon>
        <taxon>Pseudomonadati</taxon>
        <taxon>Pseudomonadota</taxon>
        <taxon>Alphaproteobacteria</taxon>
        <taxon>Sphingomonadales</taxon>
        <taxon>Sphingomonadaceae</taxon>
        <taxon>Sphingomonas</taxon>
    </lineage>
</organism>
<keyword evidence="3" id="KW-1185">Reference proteome</keyword>
<evidence type="ECO:0000313" key="2">
    <source>
        <dbReference type="EMBL" id="RHW16441.1"/>
    </source>
</evidence>
<feature type="domain" description="N-acetyltransferase" evidence="1">
    <location>
        <begin position="15"/>
        <end position="177"/>
    </location>
</feature>
<dbReference type="SUPFAM" id="SSF55729">
    <property type="entry name" value="Acyl-CoA N-acyltransferases (Nat)"/>
    <property type="match status" value="1"/>
</dbReference>
<proteinExistence type="predicted"/>
<accession>A0A396RS78</accession>
<gene>
    <name evidence="2" type="ORF">D1610_15145</name>
</gene>
<sequence>MSAWRETPVLAGRHVTLRPIAREDRPALLDAFAGLEGSFATMVPNEATIDGWYDRLEREQAAGRVLPFTVLDAEGRVSGVTRFLRMSEPHRRVEIGGTVYSPRVQRTGLNTEAKRLLLAHAFDVLKVLCVQLRTDFLNRQSRTAIERLGARMDGVLRGHMLLGEHRRDTVVYSILDHEWPGVRRNLDALMRRYEEKAR</sequence>
<dbReference type="Proteomes" id="UP000266693">
    <property type="component" value="Unassembled WGS sequence"/>
</dbReference>
<dbReference type="RefSeq" id="WP_118865047.1">
    <property type="nucleotide sequence ID" value="NZ_QWLV01000009.1"/>
</dbReference>
<evidence type="ECO:0000259" key="1">
    <source>
        <dbReference type="PROSITE" id="PS51186"/>
    </source>
</evidence>
<keyword evidence="2" id="KW-0808">Transferase</keyword>
<name>A0A396RS78_9SPHN</name>
<dbReference type="PANTHER" id="PTHR43610:SF1">
    <property type="entry name" value="N-ACETYLTRANSFERASE DOMAIN-CONTAINING PROTEIN"/>
    <property type="match status" value="1"/>
</dbReference>
<dbReference type="PANTHER" id="PTHR43610">
    <property type="entry name" value="BLL6696 PROTEIN"/>
    <property type="match status" value="1"/>
</dbReference>
<comment type="caution">
    <text evidence="2">The sequence shown here is derived from an EMBL/GenBank/DDBJ whole genome shotgun (WGS) entry which is preliminary data.</text>
</comment>
<dbReference type="InterPro" id="IPR000182">
    <property type="entry name" value="GNAT_dom"/>
</dbReference>
<dbReference type="GO" id="GO:0016747">
    <property type="term" value="F:acyltransferase activity, transferring groups other than amino-acyl groups"/>
    <property type="evidence" value="ECO:0007669"/>
    <property type="project" value="InterPro"/>
</dbReference>